<evidence type="ECO:0000313" key="7">
    <source>
        <dbReference type="Proteomes" id="UP000182769"/>
    </source>
</evidence>
<dbReference type="AlphaFoldDB" id="A0A0K6IL25"/>
<dbReference type="InterPro" id="IPR007318">
    <property type="entry name" value="Phopholipid_MeTrfase"/>
</dbReference>
<evidence type="ECO:0000256" key="3">
    <source>
        <dbReference type="ARBA" id="ARBA00022989"/>
    </source>
</evidence>
<keyword evidence="6" id="KW-0808">Transferase</keyword>
<dbReference type="GO" id="GO:0032259">
    <property type="term" value="P:methylation"/>
    <property type="evidence" value="ECO:0007669"/>
    <property type="project" value="UniProtKB-KW"/>
</dbReference>
<dbReference type="Proteomes" id="UP000182769">
    <property type="component" value="Unassembled WGS sequence"/>
</dbReference>
<dbReference type="Gene3D" id="1.20.120.1630">
    <property type="match status" value="1"/>
</dbReference>
<protein>
    <submittedName>
        <fullName evidence="6">Phospholipid methyltransferase</fullName>
    </submittedName>
</protein>
<keyword evidence="4 5" id="KW-0472">Membrane</keyword>
<reference evidence="7" key="1">
    <citation type="submission" date="2015-08" db="EMBL/GenBank/DDBJ databases">
        <authorList>
            <person name="Varghese N."/>
        </authorList>
    </citation>
    <scope>NUCLEOTIDE SEQUENCE [LARGE SCALE GENOMIC DNA]</scope>
    <source>
        <strain evidence="7">JCM 18476</strain>
    </source>
</reference>
<gene>
    <name evidence="6" type="ORF">Ga0061065_104241</name>
</gene>
<dbReference type="GO" id="GO:0012505">
    <property type="term" value="C:endomembrane system"/>
    <property type="evidence" value="ECO:0007669"/>
    <property type="project" value="UniProtKB-SubCell"/>
</dbReference>
<dbReference type="EMBL" id="CYHG01000004">
    <property type="protein sequence ID" value="CUB03810.1"/>
    <property type="molecule type" value="Genomic_DNA"/>
</dbReference>
<dbReference type="STRING" id="1137284.GCA_001418205_01661"/>
<dbReference type="PANTHER" id="PTHR12714:SF9">
    <property type="entry name" value="PROTEIN-S-ISOPRENYLCYSTEINE O-METHYLTRANSFERASE"/>
    <property type="match status" value="1"/>
</dbReference>
<sequence length="210" mass="24524">MVVNIFNSPELIQEFTRVYLAIFYSIVALFYTVRIITLKRATGQERVFHGAFLSPNWWHHKIFDVFRVTIWMVCVARWWHPSMDAYLGVFSVMSSPWCLLLGNIMLTLGFIWTIAMHFLLGRHWTSGINQTGPTQLVTKGMYRFSRNPIYLGVLLSQFGFVLALPSWFSLLCFGIGVVTILRQTREEELHLAQRFPHDYAAYQAQVPRWL</sequence>
<dbReference type="PANTHER" id="PTHR12714">
    <property type="entry name" value="PROTEIN-S ISOPRENYLCYSTEINE O-METHYLTRANSFERASE"/>
    <property type="match status" value="1"/>
</dbReference>
<evidence type="ECO:0000256" key="2">
    <source>
        <dbReference type="ARBA" id="ARBA00022692"/>
    </source>
</evidence>
<accession>A0A0K6IL25</accession>
<keyword evidence="6" id="KW-0489">Methyltransferase</keyword>
<feature type="transmembrane region" description="Helical" evidence="5">
    <location>
        <begin position="18"/>
        <end position="37"/>
    </location>
</feature>
<feature type="transmembrane region" description="Helical" evidence="5">
    <location>
        <begin position="99"/>
        <end position="120"/>
    </location>
</feature>
<organism evidence="6 7">
    <name type="scientific">Marinomonas fungiae</name>
    <dbReference type="NCBI Taxonomy" id="1137284"/>
    <lineage>
        <taxon>Bacteria</taxon>
        <taxon>Pseudomonadati</taxon>
        <taxon>Pseudomonadota</taxon>
        <taxon>Gammaproteobacteria</taxon>
        <taxon>Oceanospirillales</taxon>
        <taxon>Oceanospirillaceae</taxon>
        <taxon>Marinomonas</taxon>
    </lineage>
</organism>
<keyword evidence="7" id="KW-1185">Reference proteome</keyword>
<evidence type="ECO:0000256" key="5">
    <source>
        <dbReference type="SAM" id="Phobius"/>
    </source>
</evidence>
<evidence type="ECO:0000313" key="6">
    <source>
        <dbReference type="EMBL" id="CUB03810.1"/>
    </source>
</evidence>
<dbReference type="Pfam" id="PF04191">
    <property type="entry name" value="PEMT"/>
    <property type="match status" value="1"/>
</dbReference>
<name>A0A0K6IL25_9GAMM</name>
<comment type="subcellular location">
    <subcellularLocation>
        <location evidence="1">Endomembrane system</location>
        <topology evidence="1">Multi-pass membrane protein</topology>
    </subcellularLocation>
</comment>
<evidence type="ECO:0000256" key="4">
    <source>
        <dbReference type="ARBA" id="ARBA00023136"/>
    </source>
</evidence>
<proteinExistence type="predicted"/>
<keyword evidence="2 5" id="KW-0812">Transmembrane</keyword>
<keyword evidence="3 5" id="KW-1133">Transmembrane helix</keyword>
<dbReference type="GO" id="GO:0008168">
    <property type="term" value="F:methyltransferase activity"/>
    <property type="evidence" value="ECO:0007669"/>
    <property type="project" value="UniProtKB-KW"/>
</dbReference>
<feature type="transmembrane region" description="Helical" evidence="5">
    <location>
        <begin position="58"/>
        <end position="79"/>
    </location>
</feature>
<evidence type="ECO:0000256" key="1">
    <source>
        <dbReference type="ARBA" id="ARBA00004127"/>
    </source>
</evidence>
<feature type="transmembrane region" description="Helical" evidence="5">
    <location>
        <begin position="149"/>
        <end position="181"/>
    </location>
</feature>